<feature type="compositionally biased region" description="Basic residues" evidence="1">
    <location>
        <begin position="131"/>
        <end position="143"/>
    </location>
</feature>
<dbReference type="Proteomes" id="UP001374535">
    <property type="component" value="Chromosome 9"/>
</dbReference>
<protein>
    <submittedName>
        <fullName evidence="2">Uncharacterized protein</fullName>
    </submittedName>
</protein>
<evidence type="ECO:0000256" key="1">
    <source>
        <dbReference type="SAM" id="MobiDB-lite"/>
    </source>
</evidence>
<accession>A0AAQ3MSH6</accession>
<organism evidence="2 3">
    <name type="scientific">Vigna mungo</name>
    <name type="common">Black gram</name>
    <name type="synonym">Phaseolus mungo</name>
    <dbReference type="NCBI Taxonomy" id="3915"/>
    <lineage>
        <taxon>Eukaryota</taxon>
        <taxon>Viridiplantae</taxon>
        <taxon>Streptophyta</taxon>
        <taxon>Embryophyta</taxon>
        <taxon>Tracheophyta</taxon>
        <taxon>Spermatophyta</taxon>
        <taxon>Magnoliopsida</taxon>
        <taxon>eudicotyledons</taxon>
        <taxon>Gunneridae</taxon>
        <taxon>Pentapetalae</taxon>
        <taxon>rosids</taxon>
        <taxon>fabids</taxon>
        <taxon>Fabales</taxon>
        <taxon>Fabaceae</taxon>
        <taxon>Papilionoideae</taxon>
        <taxon>50 kb inversion clade</taxon>
        <taxon>NPAAA clade</taxon>
        <taxon>indigoferoid/millettioid clade</taxon>
        <taxon>Phaseoleae</taxon>
        <taxon>Vigna</taxon>
    </lineage>
</organism>
<gene>
    <name evidence="2" type="ORF">V8G54_027955</name>
</gene>
<feature type="region of interest" description="Disordered" evidence="1">
    <location>
        <begin position="124"/>
        <end position="143"/>
    </location>
</feature>
<keyword evidence="3" id="KW-1185">Reference proteome</keyword>
<evidence type="ECO:0000313" key="2">
    <source>
        <dbReference type="EMBL" id="WVY95804.1"/>
    </source>
</evidence>
<sequence length="343" mass="38200">MGQCGNWAWWASVETGLMGQCGNWAYGPGETGLMGQGRNWACGPSETGLMGQCGNWAWWASVETGLMGQCGNWACIPYTRPSSQRLEVSLSRTNLRLGFAAQPPQIATPFRQALRLPSSPSVAGDHCYHPVSHRRPRRPRARRRHRYSLATVAPPEANVNHGRTTVAATTRISFTQHSNAPKPVIASSAHRKRRPERRIPWPSRQRLRLLHHRATVFLLNSPGRRNLTSSRHPQQQCFVSPPPTPLLVSDFVCVWVALGWDCKGYGDVMLRGFIGDNNGVVARGEIRTTISYTNRAIPSLKQKHYTQSSNLRRNKMLTSWSFAYLNQLPASSDGSFSALCSSQ</sequence>
<evidence type="ECO:0000313" key="3">
    <source>
        <dbReference type="Proteomes" id="UP001374535"/>
    </source>
</evidence>
<dbReference type="EMBL" id="CP144692">
    <property type="protein sequence ID" value="WVY95804.1"/>
    <property type="molecule type" value="Genomic_DNA"/>
</dbReference>
<proteinExistence type="predicted"/>
<name>A0AAQ3MSH6_VIGMU</name>
<dbReference type="AlphaFoldDB" id="A0AAQ3MSH6"/>
<reference evidence="2 3" key="1">
    <citation type="journal article" date="2023" name="Life. Sci Alliance">
        <title>Evolutionary insights into 3D genome organization and epigenetic landscape of Vigna mungo.</title>
        <authorList>
            <person name="Junaid A."/>
            <person name="Singh B."/>
            <person name="Bhatia S."/>
        </authorList>
    </citation>
    <scope>NUCLEOTIDE SEQUENCE [LARGE SCALE GENOMIC DNA]</scope>
    <source>
        <strain evidence="2">Urdbean</strain>
    </source>
</reference>